<dbReference type="EC" id="2.7.7.6" evidence="2"/>
<evidence type="ECO:0000259" key="15">
    <source>
        <dbReference type="Pfam" id="PF04566"/>
    </source>
</evidence>
<dbReference type="Gene3D" id="3.90.1110.10">
    <property type="entry name" value="RNA polymerase Rpb2, domain 2"/>
    <property type="match status" value="1"/>
</dbReference>
<feature type="domain" description="RNA polymerase beta subunit protrusion" evidence="13">
    <location>
        <begin position="27"/>
        <end position="122"/>
    </location>
</feature>
<dbReference type="Pfam" id="PF04566">
    <property type="entry name" value="RNA_pol_Rpb2_4"/>
    <property type="match status" value="1"/>
</dbReference>
<dbReference type="GO" id="GO:0046872">
    <property type="term" value="F:metal ion binding"/>
    <property type="evidence" value="ECO:0007669"/>
    <property type="project" value="UniProtKB-KW"/>
</dbReference>
<keyword evidence="4" id="KW-0808">Transferase</keyword>
<proteinExistence type="inferred from homology"/>
<dbReference type="Gene3D" id="2.40.50.150">
    <property type="match status" value="1"/>
</dbReference>
<evidence type="ECO:0000259" key="10">
    <source>
        <dbReference type="Pfam" id="PF00562"/>
    </source>
</evidence>
<dbReference type="GO" id="GO:0003677">
    <property type="term" value="F:DNA binding"/>
    <property type="evidence" value="ECO:0007669"/>
    <property type="project" value="InterPro"/>
</dbReference>
<dbReference type="GO" id="GO:0006351">
    <property type="term" value="P:DNA-templated transcription"/>
    <property type="evidence" value="ECO:0007669"/>
    <property type="project" value="InterPro"/>
</dbReference>
<feature type="compositionally biased region" description="Basic and acidic residues" evidence="9">
    <location>
        <begin position="1382"/>
        <end position="1398"/>
    </location>
</feature>
<evidence type="ECO:0000259" key="13">
    <source>
        <dbReference type="Pfam" id="PF04563"/>
    </source>
</evidence>
<feature type="region of interest" description="Disordered" evidence="9">
    <location>
        <begin position="1379"/>
        <end position="1468"/>
    </location>
</feature>
<dbReference type="InterPro" id="IPR007642">
    <property type="entry name" value="RNA_pol_Rpb2_2"/>
</dbReference>
<organism evidence="17">
    <name type="scientific">viral metagenome</name>
    <dbReference type="NCBI Taxonomy" id="1070528"/>
    <lineage>
        <taxon>unclassified sequences</taxon>
        <taxon>metagenomes</taxon>
        <taxon>organismal metagenomes</taxon>
    </lineage>
</organism>
<dbReference type="GO" id="GO:0032549">
    <property type="term" value="F:ribonucleoside binding"/>
    <property type="evidence" value="ECO:0007669"/>
    <property type="project" value="InterPro"/>
</dbReference>
<sequence>MEKTNTNIETLIWEFIHTYFNDNPQALVNHHVESYNDFFEQGIRQIFREKNPLKWTSQYDEELEDYRSQCIMYMGGRDGSKIYFGKPVIYDNDKPHFMFPNEARLRNMTYSMTVHYDIEIEFLNILPVNHMEEVTSGNNLEEIVGGAQLVHGDSDDDMDGDREIPVDTVHGGAPPLKKTTKKPKLLEAVTPSEGKAIREYIEQSVTKDAVTGRIIQRRTMSFENIYLGKFPIMVQSNFCVLHGMPREARYTMGECRNDPGGYFIIDGKEKVVIPQEKFGDNMMYIRKGLDDGEYLYSCEIRSVSENVTKPIRTLSVRMLAPTKKYTNGQIVVNIPNVRAPIPLFILFRALGILSDRDIMSTVLLDMEAYESLHDVFVPSIHDGGVIYTQRNAIEYIAFLTKGKAFHHGLEILADYFLPHVGEVNYREKAMFLGYMVFRMLSVHAGYELPTDRDNFKYKRMELPGILIHELFREYYNIQLKRIHLDFERQLKLNSGLYERDLPRLIQDHYRDIFREGGKMVEDGFKKAFKGNWGAYSHTKRVGVIQDLNRLSFNTMISHLRKTNLPIDSGLKIVGPRLCHNSQWGFIDPLDTPDGGNIGIHKHLAIATTVSRGYSRTVLVEWLREMVGMRMVTDYIPQELATVSKVIVNGYWAGCVTDPIPTVEKIRTYRRNAMLPIHTSVTFDFKLNTLFLYTDAGRLCRPIFYTDVVSNSLSCFHEEVMKNKGKLTWEGLTRGLKPKKTKKWDGLYTRLYDLYEEANETLESDTAKLTQFLKHQAVIDYIDSSETENTMISINIDEYQRTRSTDKTKAQYTHCEIHESLMFGVMTNQIPYPETNPPARNLFSCGQSKQACSLYHTNYQMRMDKTAVVLHYGQIPLVRQRYGEYINREENPYGFNAIVAVACLTGYNVEDAILVNAGSLARGMFRTTYYTSYSAHEEKGDPANSGTELAIDHKFTNIESVASNMLGMRPGYDYSQLDQSGLIREGTPVTEKTILIGLTASSGSVASKEKRTDASVKPKRGQVGYVDKTYMTEGEEGERVAKVRIREERIPTLGDKMASRVGQKGTVGMVIPERDMPFTKEGIRPDLIINPHALPSRMTIGQLIESLTGKICTIKGAFADSTAFGQKGVQTDLYGRILQESLEKDEAYESYGNEILYSGTTGEQIESSIFIGPVFYMRLKHMVKDKQQSRCLGPRSVLTKQPVGGRANEGGLRIGEMERDSVVAHGAMCFLNESMMERGDKYNIAVCNKSGMLAIYNPTKNVFMSPMADGPLKFLEDKTDEGNTLRIDTVTKFGRDFSVVEIPYTLKLMIQELQTINVQLRIITEDNINQIENLSYKTIPETANEYIKKLEKIVREAERDQDKELSQRIQEAIASPSSIDSDWVVKSDTDHKDKDKDTMLYEEGSSAENDIGYPEGYFDSPKEEKKDTEPWEDEEYDYSHLLPSKPKKDDEWKIRSKPPSPNEAPQWTIKGGELDQDQDQDMLSATSYMKGDFVHLQGDNVPNRIWVIDEIKQNPHSLLYTLLTNDTNQLNMNDRIQIVKGDRLIPVQTDIHAQVPSMDYSNMGENHGAPPQIVFSPIMINGNGNTGGNGTQPDQDPYQDYSTATNAPPPIPLSSMSSSGKMSFNNNNKEKSEPEPNSKSGGGKNWIQSAIDWTADKLLVKKLG</sequence>
<dbReference type="InterPro" id="IPR014724">
    <property type="entry name" value="RNA_pol_RPB2_OB-fold"/>
</dbReference>
<evidence type="ECO:0000259" key="14">
    <source>
        <dbReference type="Pfam" id="PF04565"/>
    </source>
</evidence>
<dbReference type="InterPro" id="IPR007647">
    <property type="entry name" value="RNA_pol_Rpb2_5"/>
</dbReference>
<feature type="domain" description="RNA polymerase Rpb2" evidence="14">
    <location>
        <begin position="547"/>
        <end position="609"/>
    </location>
</feature>
<feature type="domain" description="DNA-directed RNA polymerase subunit 2 hybrid-binding" evidence="10">
    <location>
        <begin position="826"/>
        <end position="1206"/>
    </location>
</feature>
<dbReference type="InterPro" id="IPR007641">
    <property type="entry name" value="RNA_pol_Rpb2_7"/>
</dbReference>
<dbReference type="Pfam" id="PF04560">
    <property type="entry name" value="RNA_pol_Rpb2_7"/>
    <property type="match status" value="1"/>
</dbReference>
<evidence type="ECO:0000313" key="17">
    <source>
        <dbReference type="EMBL" id="QHT90169.1"/>
    </source>
</evidence>
<evidence type="ECO:0000259" key="12">
    <source>
        <dbReference type="Pfam" id="PF04561"/>
    </source>
</evidence>
<accession>A0A6C0IBR4</accession>
<evidence type="ECO:0000259" key="11">
    <source>
        <dbReference type="Pfam" id="PF04560"/>
    </source>
</evidence>
<evidence type="ECO:0000256" key="5">
    <source>
        <dbReference type="ARBA" id="ARBA00022695"/>
    </source>
</evidence>
<dbReference type="Pfam" id="PF00562">
    <property type="entry name" value="RNA_pol_Rpb2_6"/>
    <property type="match status" value="1"/>
</dbReference>
<dbReference type="Gene3D" id="2.40.270.10">
    <property type="entry name" value="DNA-directed RNA polymerase, subunit 2, domain 6"/>
    <property type="match status" value="1"/>
</dbReference>
<dbReference type="InterPro" id="IPR037034">
    <property type="entry name" value="RNA_pol_Rpb2_2_sf"/>
</dbReference>
<feature type="compositionally biased region" description="Basic and acidic residues" evidence="9">
    <location>
        <begin position="1419"/>
        <end position="1428"/>
    </location>
</feature>
<evidence type="ECO:0000256" key="1">
    <source>
        <dbReference type="ARBA" id="ARBA00006835"/>
    </source>
</evidence>
<dbReference type="Pfam" id="PF04563">
    <property type="entry name" value="RNA_pol_Rpb2_1"/>
    <property type="match status" value="2"/>
</dbReference>
<dbReference type="Gene3D" id="3.90.1800.10">
    <property type="entry name" value="RNA polymerase alpha subunit dimerisation domain"/>
    <property type="match status" value="1"/>
</dbReference>
<dbReference type="Gene3D" id="3.90.1100.10">
    <property type="match status" value="1"/>
</dbReference>
<dbReference type="InterPro" id="IPR015712">
    <property type="entry name" value="DNA-dir_RNA_pol_su2"/>
</dbReference>
<feature type="region of interest" description="Disordered" evidence="9">
    <location>
        <begin position="1564"/>
        <end position="1645"/>
    </location>
</feature>
<keyword evidence="3" id="KW-0240">DNA-directed RNA polymerase</keyword>
<evidence type="ECO:0000256" key="2">
    <source>
        <dbReference type="ARBA" id="ARBA00012418"/>
    </source>
</evidence>
<evidence type="ECO:0000256" key="4">
    <source>
        <dbReference type="ARBA" id="ARBA00022679"/>
    </source>
</evidence>
<dbReference type="GO" id="GO:0003899">
    <property type="term" value="F:DNA-directed RNA polymerase activity"/>
    <property type="evidence" value="ECO:0007669"/>
    <property type="project" value="UniProtKB-EC"/>
</dbReference>
<name>A0A6C0IBR4_9ZZZZ</name>
<dbReference type="CDD" id="cd00653">
    <property type="entry name" value="RNA_pol_B_RPB2"/>
    <property type="match status" value="1"/>
</dbReference>
<keyword evidence="5" id="KW-0548">Nucleotidyltransferase</keyword>
<dbReference type="Pfam" id="PF04565">
    <property type="entry name" value="RNA_pol_Rpb2_3"/>
    <property type="match status" value="1"/>
</dbReference>
<protein>
    <recommendedName>
        <fullName evidence="2">DNA-directed RNA polymerase</fullName>
        <ecNumber evidence="2">2.7.7.6</ecNumber>
    </recommendedName>
</protein>
<dbReference type="InterPro" id="IPR037033">
    <property type="entry name" value="DNA-dir_RNAP_su2_hyb_sf"/>
</dbReference>
<feature type="domain" description="RNA polymerase beta subunit protrusion" evidence="13">
    <location>
        <begin position="202"/>
        <end position="494"/>
    </location>
</feature>
<evidence type="ECO:0000256" key="3">
    <source>
        <dbReference type="ARBA" id="ARBA00022478"/>
    </source>
</evidence>
<reference evidence="17" key="1">
    <citation type="journal article" date="2020" name="Nature">
        <title>Giant virus diversity and host interactions through global metagenomics.</title>
        <authorList>
            <person name="Schulz F."/>
            <person name="Roux S."/>
            <person name="Paez-Espino D."/>
            <person name="Jungbluth S."/>
            <person name="Walsh D.A."/>
            <person name="Denef V.J."/>
            <person name="McMahon K.D."/>
            <person name="Konstantinidis K.T."/>
            <person name="Eloe-Fadrosh E.A."/>
            <person name="Kyrpides N.C."/>
            <person name="Woyke T."/>
        </authorList>
    </citation>
    <scope>NUCLEOTIDE SEQUENCE</scope>
    <source>
        <strain evidence="17">GVMAG-M-3300023184-68</strain>
    </source>
</reference>
<dbReference type="InterPro" id="IPR007645">
    <property type="entry name" value="RNA_pol_Rpb2_3"/>
</dbReference>
<evidence type="ECO:0000256" key="7">
    <source>
        <dbReference type="ARBA" id="ARBA00022833"/>
    </source>
</evidence>
<evidence type="ECO:0000256" key="8">
    <source>
        <dbReference type="ARBA" id="ARBA00023163"/>
    </source>
</evidence>
<feature type="domain" description="RNA polymerase Rpb2" evidence="12">
    <location>
        <begin position="327"/>
        <end position="460"/>
    </location>
</feature>
<dbReference type="PANTHER" id="PTHR20856">
    <property type="entry name" value="DNA-DIRECTED RNA POLYMERASE I SUBUNIT 2"/>
    <property type="match status" value="1"/>
</dbReference>
<keyword evidence="7" id="KW-0862">Zinc</keyword>
<evidence type="ECO:0000256" key="6">
    <source>
        <dbReference type="ARBA" id="ARBA00022723"/>
    </source>
</evidence>
<dbReference type="SUPFAM" id="SSF64484">
    <property type="entry name" value="beta and beta-prime subunits of DNA dependent RNA-polymerase"/>
    <property type="match status" value="2"/>
</dbReference>
<dbReference type="InterPro" id="IPR007644">
    <property type="entry name" value="RNA_pol_bsu_protrusion"/>
</dbReference>
<feature type="domain" description="RNA polymerase Rpb2" evidence="16">
    <location>
        <begin position="772"/>
        <end position="817"/>
    </location>
</feature>
<feature type="compositionally biased region" description="Low complexity" evidence="9">
    <location>
        <begin position="1613"/>
        <end position="1626"/>
    </location>
</feature>
<dbReference type="InterPro" id="IPR007646">
    <property type="entry name" value="RNA_pol_Rpb2_4"/>
</dbReference>
<comment type="similarity">
    <text evidence="1">Belongs to the RNA polymerase beta chain family.</text>
</comment>
<dbReference type="InterPro" id="IPR007120">
    <property type="entry name" value="DNA-dir_RNAP_su2_dom"/>
</dbReference>
<dbReference type="GO" id="GO:0000428">
    <property type="term" value="C:DNA-directed RNA polymerase complex"/>
    <property type="evidence" value="ECO:0007669"/>
    <property type="project" value="UniProtKB-KW"/>
</dbReference>
<dbReference type="Pfam" id="PF04567">
    <property type="entry name" value="RNA_pol_Rpb2_5"/>
    <property type="match status" value="1"/>
</dbReference>
<evidence type="ECO:0000256" key="9">
    <source>
        <dbReference type="SAM" id="MobiDB-lite"/>
    </source>
</evidence>
<evidence type="ECO:0000259" key="16">
    <source>
        <dbReference type="Pfam" id="PF04567"/>
    </source>
</evidence>
<dbReference type="EMBL" id="MN740153">
    <property type="protein sequence ID" value="QHT90169.1"/>
    <property type="molecule type" value="Genomic_DNA"/>
</dbReference>
<feature type="domain" description="RNA polymerase Rpb2" evidence="15">
    <location>
        <begin position="645"/>
        <end position="704"/>
    </location>
</feature>
<keyword evidence="6" id="KW-0479">Metal-binding</keyword>
<feature type="domain" description="RNA polymerase Rpb2" evidence="11">
    <location>
        <begin position="1209"/>
        <end position="1323"/>
    </location>
</feature>
<dbReference type="Pfam" id="PF04561">
    <property type="entry name" value="RNA_pol_Rpb2_2"/>
    <property type="match status" value="1"/>
</dbReference>
<keyword evidence="8" id="KW-0804">Transcription</keyword>